<keyword evidence="2" id="KW-1185">Reference proteome</keyword>
<protein>
    <submittedName>
        <fullName evidence="1">Uncharacterized protein</fullName>
    </submittedName>
</protein>
<organism evidence="1 2">
    <name type="scientific">Vitis vinifera</name>
    <name type="common">Grape</name>
    <dbReference type="NCBI Taxonomy" id="29760"/>
    <lineage>
        <taxon>Eukaryota</taxon>
        <taxon>Viridiplantae</taxon>
        <taxon>Streptophyta</taxon>
        <taxon>Embryophyta</taxon>
        <taxon>Tracheophyta</taxon>
        <taxon>Spermatophyta</taxon>
        <taxon>Magnoliopsida</taxon>
        <taxon>eudicotyledons</taxon>
        <taxon>Gunneridae</taxon>
        <taxon>Pentapetalae</taxon>
        <taxon>rosids</taxon>
        <taxon>Vitales</taxon>
        <taxon>Vitaceae</taxon>
        <taxon>Viteae</taxon>
        <taxon>Vitis</taxon>
    </lineage>
</organism>
<accession>F6H0G6</accession>
<sequence length="85" mass="8952">MGVEGAKAEQPPKMVVEVELVAQPCIKRPKINGSLAPAKRGVVKMLIFDSLASMFGSEYNPVSSEAPIPSKVAVTAPTPDAEKCN</sequence>
<evidence type="ECO:0000313" key="1">
    <source>
        <dbReference type="EMBL" id="CCB45438.1"/>
    </source>
</evidence>
<dbReference type="Proteomes" id="UP000009183">
    <property type="component" value="Chromosome 18"/>
</dbReference>
<gene>
    <name evidence="1" type="ordered locus">VIT_18s0001g01500</name>
</gene>
<proteinExistence type="predicted"/>
<reference evidence="2" key="1">
    <citation type="journal article" date="2007" name="Nature">
        <title>The grapevine genome sequence suggests ancestral hexaploidization in major angiosperm phyla.</title>
        <authorList>
            <consortium name="The French-Italian Public Consortium for Grapevine Genome Characterization."/>
            <person name="Jaillon O."/>
            <person name="Aury J.-M."/>
            <person name="Noel B."/>
            <person name="Policriti A."/>
            <person name="Clepet C."/>
            <person name="Casagrande A."/>
            <person name="Choisne N."/>
            <person name="Aubourg S."/>
            <person name="Vitulo N."/>
            <person name="Jubin C."/>
            <person name="Vezzi A."/>
            <person name="Legeai F."/>
            <person name="Hugueney P."/>
            <person name="Dasilva C."/>
            <person name="Horner D."/>
            <person name="Mica E."/>
            <person name="Jublot D."/>
            <person name="Poulain J."/>
            <person name="Bruyere C."/>
            <person name="Billault A."/>
            <person name="Segurens B."/>
            <person name="Gouyvenoux M."/>
            <person name="Ugarte E."/>
            <person name="Cattonaro F."/>
            <person name="Anthouard V."/>
            <person name="Vico V."/>
            <person name="Del Fabbro C."/>
            <person name="Alaux M."/>
            <person name="Di Gaspero G."/>
            <person name="Dumas V."/>
            <person name="Felice N."/>
            <person name="Paillard S."/>
            <person name="Juman I."/>
            <person name="Moroldo M."/>
            <person name="Scalabrin S."/>
            <person name="Canaguier A."/>
            <person name="Le Clainche I."/>
            <person name="Malacrida G."/>
            <person name="Durand E."/>
            <person name="Pesole G."/>
            <person name="Laucou V."/>
            <person name="Chatelet P."/>
            <person name="Merdinoglu D."/>
            <person name="Delledonne M."/>
            <person name="Pezzotti M."/>
            <person name="Lecharny A."/>
            <person name="Scarpelli C."/>
            <person name="Artiguenave F."/>
            <person name="Pe M.E."/>
            <person name="Valle G."/>
            <person name="Morgante M."/>
            <person name="Caboche M."/>
            <person name="Adam-Blondon A.-F."/>
            <person name="Weissenbach J."/>
            <person name="Quetier F."/>
            <person name="Wincker P."/>
        </authorList>
    </citation>
    <scope>NUCLEOTIDE SEQUENCE [LARGE SCALE GENOMIC DNA]</scope>
    <source>
        <strain evidence="2">cv. Pinot noir / PN40024</strain>
    </source>
</reference>
<dbReference type="HOGENOM" id="CLU_2517196_0_0_1"/>
<dbReference type="EMBL" id="FN595227">
    <property type="protein sequence ID" value="CCB45438.1"/>
    <property type="molecule type" value="Genomic_DNA"/>
</dbReference>
<evidence type="ECO:0000313" key="2">
    <source>
        <dbReference type="Proteomes" id="UP000009183"/>
    </source>
</evidence>
<name>F6H0G6_VITVI</name>
<dbReference type="PaxDb" id="29760-VIT_18s0001g01500.t01"/>
<dbReference type="AlphaFoldDB" id="F6H0G6"/>
<dbReference type="InParanoid" id="F6H0G6"/>